<dbReference type="Gene3D" id="3.90.170.10">
    <property type="entry name" value="Adenylosuccinate Synthetase, subunit A, domain 3"/>
    <property type="match status" value="1"/>
</dbReference>
<dbReference type="PANTHER" id="PTHR11846:SF0">
    <property type="entry name" value="ADENYLOSUCCINATE SYNTHETASE"/>
    <property type="match status" value="1"/>
</dbReference>
<dbReference type="SUPFAM" id="SSF52540">
    <property type="entry name" value="P-loop containing nucleoside triphosphate hydrolases"/>
    <property type="match status" value="1"/>
</dbReference>
<proteinExistence type="predicted"/>
<dbReference type="KEGG" id="jre:109005484"/>
<dbReference type="OrthoDB" id="1700092at2759"/>
<organism evidence="1 2">
    <name type="scientific">Juglans regia</name>
    <name type="common">English walnut</name>
    <dbReference type="NCBI Taxonomy" id="51240"/>
    <lineage>
        <taxon>Eukaryota</taxon>
        <taxon>Viridiplantae</taxon>
        <taxon>Streptophyta</taxon>
        <taxon>Embryophyta</taxon>
        <taxon>Tracheophyta</taxon>
        <taxon>Spermatophyta</taxon>
        <taxon>Magnoliopsida</taxon>
        <taxon>eudicotyledons</taxon>
        <taxon>Gunneridae</taxon>
        <taxon>Pentapetalae</taxon>
        <taxon>rosids</taxon>
        <taxon>fabids</taxon>
        <taxon>Fagales</taxon>
        <taxon>Juglandaceae</taxon>
        <taxon>Juglans</taxon>
    </lineage>
</organism>
<dbReference type="InterPro" id="IPR001114">
    <property type="entry name" value="Adenylosuccinate_synthetase"/>
</dbReference>
<dbReference type="Proteomes" id="UP000235220">
    <property type="component" value="Chromosome 2"/>
</dbReference>
<dbReference type="RefSeq" id="XP_018839994.1">
    <property type="nucleotide sequence ID" value="XM_018984449.1"/>
</dbReference>
<keyword evidence="1" id="KW-1185">Reference proteome</keyword>
<dbReference type="AlphaFoldDB" id="A0A2I4G7X5"/>
<reference evidence="2" key="1">
    <citation type="submission" date="2025-08" db="UniProtKB">
        <authorList>
            <consortium name="RefSeq"/>
        </authorList>
    </citation>
    <scope>IDENTIFICATION</scope>
    <source>
        <tissue evidence="2">Leaves</tissue>
    </source>
</reference>
<dbReference type="Pfam" id="PF00709">
    <property type="entry name" value="Adenylsucc_synt"/>
    <property type="match status" value="1"/>
</dbReference>
<dbReference type="InterPro" id="IPR042111">
    <property type="entry name" value="Adenylosuccinate_synth_dom3"/>
</dbReference>
<accession>A0A2I4G7X5</accession>
<dbReference type="STRING" id="51240.A0A2I4G7X5"/>
<evidence type="ECO:0000313" key="1">
    <source>
        <dbReference type="Proteomes" id="UP000235220"/>
    </source>
</evidence>
<dbReference type="GO" id="GO:0004019">
    <property type="term" value="F:adenylosuccinate synthase activity"/>
    <property type="evidence" value="ECO:0007669"/>
    <property type="project" value="InterPro"/>
</dbReference>
<dbReference type="GeneID" id="109005484"/>
<gene>
    <name evidence="2" type="primary">LOC109005484</name>
</gene>
<protein>
    <submittedName>
        <fullName evidence="2">Adenylosuccinate synthetase 2, chloroplastic-like</fullName>
    </submittedName>
</protein>
<dbReference type="Gramene" id="Jr02_11750_p1">
    <property type="protein sequence ID" value="cds.Jr02_11750_p1"/>
    <property type="gene ID" value="Jr02_11750"/>
</dbReference>
<evidence type="ECO:0000313" key="2">
    <source>
        <dbReference type="RefSeq" id="XP_018839994.1"/>
    </source>
</evidence>
<dbReference type="InterPro" id="IPR027417">
    <property type="entry name" value="P-loop_NTPase"/>
</dbReference>
<dbReference type="GO" id="GO:0006164">
    <property type="term" value="P:purine nucleotide biosynthetic process"/>
    <property type="evidence" value="ECO:0007669"/>
    <property type="project" value="InterPro"/>
</dbReference>
<name>A0A2I4G7X5_JUGRE</name>
<dbReference type="GO" id="GO:0000166">
    <property type="term" value="F:nucleotide binding"/>
    <property type="evidence" value="ECO:0007669"/>
    <property type="project" value="InterPro"/>
</dbReference>
<sequence>MGLIFVFVGSALRLSSHSPVVHFSSLNLTILVAMLSKLLEIQLGVAYKHINGTPIKSFLGDLRLLEQLKVEYEVLPEWKSDISSIKNYADLPLAARTAYVQRIEELGVPVHYMGVRPGHSVTFEIEACMLYKLGE</sequence>
<dbReference type="PANTHER" id="PTHR11846">
    <property type="entry name" value="ADENYLOSUCCINATE SYNTHETASE"/>
    <property type="match status" value="1"/>
</dbReference>